<evidence type="ECO:0000256" key="1">
    <source>
        <dbReference type="ARBA" id="ARBA00006964"/>
    </source>
</evidence>
<accession>A0A2N7PJA7</accession>
<reference evidence="6 7" key="1">
    <citation type="submission" date="2018-01" db="EMBL/GenBank/DDBJ databases">
        <title>Metagenomic assembled genomes from two thermal pools in the Uzon Caldera, Kamchatka, Russia.</title>
        <authorList>
            <person name="Wilkins L."/>
            <person name="Ettinger C."/>
        </authorList>
    </citation>
    <scope>NUCLEOTIDE SEQUENCE [LARGE SCALE GENOMIC DNA]</scope>
    <source>
        <strain evidence="6">ZAV-15</strain>
    </source>
</reference>
<dbReference type="NCBIfam" id="TIGR00486">
    <property type="entry name" value="YbgI_SA1388"/>
    <property type="match status" value="1"/>
</dbReference>
<organism evidence="6 7">
    <name type="scientific">Caldimicrobium thiodismutans</name>
    <dbReference type="NCBI Taxonomy" id="1653476"/>
    <lineage>
        <taxon>Bacteria</taxon>
        <taxon>Pseudomonadati</taxon>
        <taxon>Thermodesulfobacteriota</taxon>
        <taxon>Thermodesulfobacteria</taxon>
        <taxon>Thermodesulfobacteriales</taxon>
        <taxon>Thermodesulfobacteriaceae</taxon>
        <taxon>Caldimicrobium</taxon>
    </lineage>
</organism>
<dbReference type="FunFam" id="3.40.1390.30:FF:000001">
    <property type="entry name" value="GTP cyclohydrolase 1 type 2"/>
    <property type="match status" value="1"/>
</dbReference>
<dbReference type="Gene3D" id="3.40.1390.30">
    <property type="entry name" value="NIF3 (NGG1p interacting factor 3)-like"/>
    <property type="match status" value="2"/>
</dbReference>
<feature type="binding site" evidence="5">
    <location>
        <position position="227"/>
    </location>
    <ligand>
        <name>a divalent metal cation</name>
        <dbReference type="ChEBI" id="CHEBI:60240"/>
        <label>1</label>
    </ligand>
</feature>
<evidence type="ECO:0000313" key="7">
    <source>
        <dbReference type="Proteomes" id="UP000235731"/>
    </source>
</evidence>
<comment type="similarity">
    <text evidence="1">Belongs to the GTP cyclohydrolase I type 2/NIF3 family.</text>
</comment>
<dbReference type="PANTHER" id="PTHR13799:SF14">
    <property type="entry name" value="GTP CYCLOHYDROLASE 1 TYPE 2 HOMOLOG"/>
    <property type="match status" value="1"/>
</dbReference>
<dbReference type="GO" id="GO:0005737">
    <property type="term" value="C:cytoplasm"/>
    <property type="evidence" value="ECO:0007669"/>
    <property type="project" value="TreeGrafter"/>
</dbReference>
<evidence type="ECO:0000256" key="5">
    <source>
        <dbReference type="PIRSR" id="PIRSR602678-1"/>
    </source>
</evidence>
<dbReference type="PANTHER" id="PTHR13799">
    <property type="entry name" value="NGG1 INTERACTING FACTOR 3"/>
    <property type="match status" value="1"/>
</dbReference>
<keyword evidence="4 5" id="KW-0479">Metal-binding</keyword>
<dbReference type="InterPro" id="IPR002678">
    <property type="entry name" value="DUF34/NIF3"/>
</dbReference>
<evidence type="ECO:0000256" key="4">
    <source>
        <dbReference type="ARBA" id="ARBA00022723"/>
    </source>
</evidence>
<feature type="binding site" evidence="5">
    <location>
        <position position="223"/>
    </location>
    <ligand>
        <name>a divalent metal cation</name>
        <dbReference type="ChEBI" id="CHEBI:60240"/>
        <label>1</label>
    </ligand>
</feature>
<feature type="binding site" evidence="5">
    <location>
        <position position="67"/>
    </location>
    <ligand>
        <name>a divalent metal cation</name>
        <dbReference type="ChEBI" id="CHEBI:60240"/>
        <label>1</label>
    </ligand>
</feature>
<name>A0A2N7PJA7_9BACT</name>
<dbReference type="Proteomes" id="UP000235731">
    <property type="component" value="Unassembled WGS sequence"/>
</dbReference>
<proteinExistence type="inferred from homology"/>
<dbReference type="Pfam" id="PF01784">
    <property type="entry name" value="DUF34_NIF3"/>
    <property type="match status" value="1"/>
</dbReference>
<protein>
    <recommendedName>
        <fullName evidence="3">GTP cyclohydrolase 1 type 2 homolog</fullName>
    </recommendedName>
</protein>
<evidence type="ECO:0000256" key="2">
    <source>
        <dbReference type="ARBA" id="ARBA00011643"/>
    </source>
</evidence>
<dbReference type="EMBL" id="PNIE01000061">
    <property type="protein sequence ID" value="PMP62541.1"/>
    <property type="molecule type" value="Genomic_DNA"/>
</dbReference>
<comment type="subunit">
    <text evidence="2">Homohexamer.</text>
</comment>
<dbReference type="GO" id="GO:0046872">
    <property type="term" value="F:metal ion binding"/>
    <property type="evidence" value="ECO:0007669"/>
    <property type="project" value="UniProtKB-KW"/>
</dbReference>
<gene>
    <name evidence="6" type="ORF">C0197_04485</name>
</gene>
<dbReference type="InterPro" id="IPR036069">
    <property type="entry name" value="DUF34/NIF3_sf"/>
</dbReference>
<comment type="caution">
    <text evidence="6">The sequence shown here is derived from an EMBL/GenBank/DDBJ whole genome shotgun (WGS) entry which is preliminary data.</text>
</comment>
<evidence type="ECO:0000256" key="3">
    <source>
        <dbReference type="ARBA" id="ARBA00022112"/>
    </source>
</evidence>
<sequence length="263" mass="29633">MSLKVKDFYQFLDTLAPLRIAEKKDSNGLQIGSFEAVVSGIVLAVNPSLSLFKEAVKRGYNLAITHHPMFYQPLYSLNWDEYPGNLISFAIENKLNLLSWHTPLDKVSFGVSEALARAFDFETEDFVLKEEEGFGYGKVVKLKNCVKLEALAKKVKETLKTWVMLVGDPDKEVEKIAICGGAGGFLKEYLKGKGINTLITSDVKYHQAFSALEEGFNFILIDHGISESFVLRVLKEKIENFLAEKKVNLGIYLHKEESPYKII</sequence>
<dbReference type="AlphaFoldDB" id="A0A2N7PJA7"/>
<dbReference type="SUPFAM" id="SSF102705">
    <property type="entry name" value="NIF3 (NGG1p interacting factor 3)-like"/>
    <property type="match status" value="1"/>
</dbReference>
<evidence type="ECO:0000313" key="6">
    <source>
        <dbReference type="EMBL" id="PMP62541.1"/>
    </source>
</evidence>
<feature type="binding site" evidence="5">
    <location>
        <position position="105"/>
    </location>
    <ligand>
        <name>a divalent metal cation</name>
        <dbReference type="ChEBI" id="CHEBI:60240"/>
        <label>1</label>
    </ligand>
</feature>
<feature type="binding site" evidence="5">
    <location>
        <position position="66"/>
    </location>
    <ligand>
        <name>a divalent metal cation</name>
        <dbReference type="ChEBI" id="CHEBI:60240"/>
        <label>1</label>
    </ligand>
</feature>